<dbReference type="EMBL" id="CP023466">
    <property type="protein sequence ID" value="ATE77040.1"/>
    <property type="molecule type" value="Genomic_DNA"/>
</dbReference>
<proteinExistence type="predicted"/>
<dbReference type="RefSeq" id="WP_096479928.1">
    <property type="nucleotide sequence ID" value="NZ_CP023466.1"/>
</dbReference>
<sequence>MMARFEWRTSLCAPDFPTAAYEGLRWRVTDHTPFNTLAWLRASEQALVAGERLHVLLGWHGDELALCLPLVVSVEHFGGLPFRVLHHLGYPLTDRLALLSCLDAESMRKALVIIRRRVPHAMLQLNELCEPIGEESALTTWMAHSSTGERRLSCRVPVHLISEADHQEVSGDPRYKLRRARKRIAACGAEIRRITPDAATIRPLLRTLGKVEALSWKGLQGVGIFTNDRYRQWIEQAFTALAELGLVRVVVLELDGRCISYRIGLLEQGRLYDYNLAFLPQHADLGSGRVLLEEWIRWGLDDNWHWVDASRISLENSSHQLLERMTGQLEHWRWSFYSWRPSGLALGLALRLWHHIKPGLKKWQARRAATLVAPTLTPIQAPIIAKDAAPTEQEREGSHASPSHSQR</sequence>
<dbReference type="GO" id="GO:0016747">
    <property type="term" value="F:acyltransferase activity, transferring groups other than amino-acyl groups"/>
    <property type="evidence" value="ECO:0007669"/>
    <property type="project" value="InterPro"/>
</dbReference>
<dbReference type="Proteomes" id="UP000218385">
    <property type="component" value="Chromosome"/>
</dbReference>
<dbReference type="Pfam" id="PF13480">
    <property type="entry name" value="Acetyltransf_6"/>
    <property type="match status" value="1"/>
</dbReference>
<accession>A0AB33EB21</accession>
<evidence type="ECO:0000259" key="2">
    <source>
        <dbReference type="PROSITE" id="PS51186"/>
    </source>
</evidence>
<reference evidence="3 4" key="1">
    <citation type="submission" date="2017-09" db="EMBL/GenBank/DDBJ databases">
        <title>Complete Genome sequence of Lysobacter capsici KNU-15.</title>
        <authorList>
            <person name="Kim M.-C."/>
            <person name="Yi H."/>
            <person name="Lee D.-W."/>
            <person name="Shin J.-H."/>
        </authorList>
    </citation>
    <scope>NUCLEOTIDE SEQUENCE [LARGE SCALE GENOMIC DNA]</scope>
    <source>
        <strain evidence="3 4">KNU-15</strain>
    </source>
</reference>
<dbReference type="InterPro" id="IPR016181">
    <property type="entry name" value="Acyl_CoA_acyltransferase"/>
</dbReference>
<dbReference type="SUPFAM" id="SSF55729">
    <property type="entry name" value="Acyl-CoA N-acyltransferases (Nat)"/>
    <property type="match status" value="1"/>
</dbReference>
<evidence type="ECO:0000313" key="3">
    <source>
        <dbReference type="EMBL" id="ATE77040.1"/>
    </source>
</evidence>
<evidence type="ECO:0000256" key="1">
    <source>
        <dbReference type="SAM" id="MobiDB-lite"/>
    </source>
</evidence>
<dbReference type="PROSITE" id="PS51186">
    <property type="entry name" value="GNAT"/>
    <property type="match status" value="1"/>
</dbReference>
<dbReference type="AlphaFoldDB" id="A0AB33EB21"/>
<feature type="domain" description="N-acetyltransferase" evidence="2">
    <location>
        <begin position="199"/>
        <end position="353"/>
    </location>
</feature>
<organism evidence="3 4">
    <name type="scientific">Pseudomonas frederiksbergensis</name>
    <dbReference type="NCBI Taxonomy" id="104087"/>
    <lineage>
        <taxon>Bacteria</taxon>
        <taxon>Pseudomonadati</taxon>
        <taxon>Pseudomonadota</taxon>
        <taxon>Gammaproteobacteria</taxon>
        <taxon>Pseudomonadales</taxon>
        <taxon>Pseudomonadaceae</taxon>
        <taxon>Pseudomonas</taxon>
    </lineage>
</organism>
<dbReference type="Gene3D" id="3.40.630.30">
    <property type="match status" value="1"/>
</dbReference>
<feature type="region of interest" description="Disordered" evidence="1">
    <location>
        <begin position="386"/>
        <end position="407"/>
    </location>
</feature>
<dbReference type="InterPro" id="IPR038740">
    <property type="entry name" value="BioF2-like_GNAT_dom"/>
</dbReference>
<gene>
    <name evidence="3" type="ORF">CNN82_11605</name>
</gene>
<dbReference type="InterPro" id="IPR000182">
    <property type="entry name" value="GNAT_dom"/>
</dbReference>
<evidence type="ECO:0000313" key="4">
    <source>
        <dbReference type="Proteomes" id="UP000218385"/>
    </source>
</evidence>
<name>A0AB33EB21_9PSED</name>
<protein>
    <submittedName>
        <fullName evidence="3">Cellulose biosynthesis protein</fullName>
    </submittedName>
</protein>